<evidence type="ECO:0000256" key="2">
    <source>
        <dbReference type="ARBA" id="ARBA00023125"/>
    </source>
</evidence>
<gene>
    <name evidence="6" type="ORF">TW77_08050</name>
</gene>
<keyword evidence="7" id="KW-1185">Reference proteome</keyword>
<dbReference type="InterPro" id="IPR036271">
    <property type="entry name" value="Tet_transcr_reg_TetR-rel_C_sf"/>
</dbReference>
<dbReference type="SUPFAM" id="SSF48498">
    <property type="entry name" value="Tetracyclin repressor-like, C-terminal domain"/>
    <property type="match status" value="1"/>
</dbReference>
<dbReference type="Pfam" id="PF00440">
    <property type="entry name" value="TetR_N"/>
    <property type="match status" value="1"/>
</dbReference>
<dbReference type="Proteomes" id="UP000033452">
    <property type="component" value="Unassembled WGS sequence"/>
</dbReference>
<dbReference type="SUPFAM" id="SSF46689">
    <property type="entry name" value="Homeodomain-like"/>
    <property type="match status" value="1"/>
</dbReference>
<sequence length="188" mass="20894">MSDKRALLLNSALELFYEKGTGTVGINEIIAHSGVAKKTLYHHFSSKEDLILAALSLRDQRYLQWLRERLADADSNADLVRQLFNALNDWFNDRATELGHFRGCFFINTAGESATRNQLISDRCASHKVAVRRLITDSLPQPNDRLVDALCLLKEGATTSAFVQGDKQAALRCIDIALAFDTPAPFAV</sequence>
<accession>A0A0F4QR49</accession>
<dbReference type="PATRIC" id="fig|43658.5.peg.1691"/>
<dbReference type="PANTHER" id="PTHR47506:SF1">
    <property type="entry name" value="HTH-TYPE TRANSCRIPTIONAL REGULATOR YJDC"/>
    <property type="match status" value="1"/>
</dbReference>
<protein>
    <submittedName>
        <fullName evidence="6">Transcriptional regulator</fullName>
    </submittedName>
</protein>
<dbReference type="PROSITE" id="PS50977">
    <property type="entry name" value="HTH_TETR_2"/>
    <property type="match status" value="1"/>
</dbReference>
<evidence type="ECO:0000256" key="3">
    <source>
        <dbReference type="ARBA" id="ARBA00023163"/>
    </source>
</evidence>
<comment type="caution">
    <text evidence="6">The sequence shown here is derived from an EMBL/GenBank/DDBJ whole genome shotgun (WGS) entry which is preliminary data.</text>
</comment>
<keyword evidence="2 4" id="KW-0238">DNA-binding</keyword>
<feature type="DNA-binding region" description="H-T-H motif" evidence="4">
    <location>
        <begin position="25"/>
        <end position="44"/>
    </location>
</feature>
<keyword evidence="3" id="KW-0804">Transcription</keyword>
<dbReference type="InterPro" id="IPR009057">
    <property type="entry name" value="Homeodomain-like_sf"/>
</dbReference>
<dbReference type="PANTHER" id="PTHR47506">
    <property type="entry name" value="TRANSCRIPTIONAL REGULATORY PROTEIN"/>
    <property type="match status" value="1"/>
</dbReference>
<keyword evidence="1" id="KW-0805">Transcription regulation</keyword>
<evidence type="ECO:0000256" key="4">
    <source>
        <dbReference type="PROSITE-ProRule" id="PRU00335"/>
    </source>
</evidence>
<evidence type="ECO:0000259" key="5">
    <source>
        <dbReference type="PROSITE" id="PS50977"/>
    </source>
</evidence>
<name>A0A0F4QR49_9GAMM</name>
<dbReference type="Gene3D" id="1.10.357.10">
    <property type="entry name" value="Tetracycline Repressor, domain 2"/>
    <property type="match status" value="1"/>
</dbReference>
<dbReference type="PRINTS" id="PR00455">
    <property type="entry name" value="HTHTETR"/>
</dbReference>
<evidence type="ECO:0000313" key="6">
    <source>
        <dbReference type="EMBL" id="KJZ10171.1"/>
    </source>
</evidence>
<evidence type="ECO:0000313" key="7">
    <source>
        <dbReference type="Proteomes" id="UP000033452"/>
    </source>
</evidence>
<reference evidence="6 7" key="1">
    <citation type="journal article" date="2015" name="BMC Genomics">
        <title>Genome mining reveals unlocked bioactive potential of marine Gram-negative bacteria.</title>
        <authorList>
            <person name="Machado H."/>
            <person name="Sonnenschein E.C."/>
            <person name="Melchiorsen J."/>
            <person name="Gram L."/>
        </authorList>
    </citation>
    <scope>NUCLEOTIDE SEQUENCE [LARGE SCALE GENOMIC DNA]</scope>
    <source>
        <strain evidence="6 7">S2471</strain>
    </source>
</reference>
<dbReference type="AlphaFoldDB" id="A0A0F4QR49"/>
<dbReference type="EMBL" id="JXYA01000016">
    <property type="protein sequence ID" value="KJZ10171.1"/>
    <property type="molecule type" value="Genomic_DNA"/>
</dbReference>
<dbReference type="OrthoDB" id="116240at2"/>
<dbReference type="InterPro" id="IPR001647">
    <property type="entry name" value="HTH_TetR"/>
</dbReference>
<evidence type="ECO:0000256" key="1">
    <source>
        <dbReference type="ARBA" id="ARBA00023015"/>
    </source>
</evidence>
<feature type="domain" description="HTH tetR-type" evidence="5">
    <location>
        <begin position="2"/>
        <end position="62"/>
    </location>
</feature>
<dbReference type="RefSeq" id="WP_046004446.1">
    <property type="nucleotide sequence ID" value="NZ_JXYA01000016.1"/>
</dbReference>
<dbReference type="GO" id="GO:0003677">
    <property type="term" value="F:DNA binding"/>
    <property type="evidence" value="ECO:0007669"/>
    <property type="project" value="UniProtKB-UniRule"/>
</dbReference>
<organism evidence="6 7">
    <name type="scientific">Pseudoalteromonas rubra</name>
    <dbReference type="NCBI Taxonomy" id="43658"/>
    <lineage>
        <taxon>Bacteria</taxon>
        <taxon>Pseudomonadati</taxon>
        <taxon>Pseudomonadota</taxon>
        <taxon>Gammaproteobacteria</taxon>
        <taxon>Alteromonadales</taxon>
        <taxon>Pseudoalteromonadaceae</taxon>
        <taxon>Pseudoalteromonas</taxon>
    </lineage>
</organism>
<proteinExistence type="predicted"/>